<feature type="compositionally biased region" description="Basic residues" evidence="1">
    <location>
        <begin position="624"/>
        <end position="638"/>
    </location>
</feature>
<reference evidence="3" key="1">
    <citation type="submission" date="2022-01" db="EMBL/GenBank/DDBJ databases">
        <authorList>
            <person name="King R."/>
        </authorList>
    </citation>
    <scope>NUCLEOTIDE SEQUENCE</scope>
</reference>
<evidence type="ECO:0000313" key="3">
    <source>
        <dbReference type="EMBL" id="CAH1141078.1"/>
    </source>
</evidence>
<feature type="compositionally biased region" description="Polar residues" evidence="1">
    <location>
        <begin position="649"/>
        <end position="667"/>
    </location>
</feature>
<evidence type="ECO:0000256" key="2">
    <source>
        <dbReference type="SAM" id="Phobius"/>
    </source>
</evidence>
<dbReference type="AlphaFoldDB" id="A0A9P0DNC2"/>
<feature type="region of interest" description="Disordered" evidence="1">
    <location>
        <begin position="250"/>
        <end position="273"/>
    </location>
</feature>
<name>A0A9P0DNC2_PHYSR</name>
<keyword evidence="2" id="KW-0812">Transmembrane</keyword>
<sequence>MCRDDLTRENYIVIALLISVPIIAAAIILCIVLVSKDYFSSSSKLLLKSQYSRYLVGNGNCSSLQIAAVVEKISPDVRKYKFLCTALNLGENLAVALPECFESGRPVKGKHYLTSGSPFWTISDEHYEIVNYTLFSGENSSIVVLVPEPQLPGTCPNDTLFVEGRFNRDQNHYVMGWNSTAKEAMKPFRTLPFRGECVENMDSALIFTEDGRFSGFQSVNCTQTTPLEHLVVSFAQFAQAMGKIFRNVTDASRKTQPTKRDVTAKPKRKKHTPKRFKLRKIPTSTAPTEAYESTTDLFHLADESIQEFLKGTSGNMDYQDFLTQLHGSLTTRPTRRPSSTVREVHEFPNIDKFINVFVKYKLYTGYFASTTSGARDNILDYMVRALFNSVIEEPTTTEYPLTSISELVEENMMEFLEKLYASTTTEDTLYGIKQWRNVYEENTTSSTLRHESTTFQIDEDAVRKINQFGHFPLNIELDFTTSEASFDLSAELRKEVNLNLRETKKKKGNHMGSYRKRHHNRYKKSRLDIKKFRKQMLKSGLVRQTIAEKRMISNKMLMSLANRTITRKPKVSITEGVKLKHSTKHQQANNTLKFGNVTKHFTSFSQQPVRIIEETKQKMVLNTTKKHKRKRRRRKHKKSTTEDTGFSKIEQSSSTEFQKKLVTQNEVSGTTRSSSSKKHSKITTSYTKI</sequence>
<gene>
    <name evidence="3" type="ORF">PHYEVI_LOCUS846</name>
</gene>
<keyword evidence="4" id="KW-1185">Reference proteome</keyword>
<keyword evidence="2" id="KW-0472">Membrane</keyword>
<evidence type="ECO:0000313" key="4">
    <source>
        <dbReference type="Proteomes" id="UP001153712"/>
    </source>
</evidence>
<feature type="region of interest" description="Disordered" evidence="1">
    <location>
        <begin position="616"/>
        <end position="689"/>
    </location>
</feature>
<protein>
    <submittedName>
        <fullName evidence="3">Uncharacterized protein</fullName>
    </submittedName>
</protein>
<proteinExistence type="predicted"/>
<keyword evidence="2" id="KW-1133">Transmembrane helix</keyword>
<accession>A0A9P0DNC2</accession>
<dbReference type="OrthoDB" id="6771613at2759"/>
<dbReference type="Proteomes" id="UP001153712">
    <property type="component" value="Chromosome 1"/>
</dbReference>
<evidence type="ECO:0000256" key="1">
    <source>
        <dbReference type="SAM" id="MobiDB-lite"/>
    </source>
</evidence>
<organism evidence="3 4">
    <name type="scientific">Phyllotreta striolata</name>
    <name type="common">Striped flea beetle</name>
    <name type="synonym">Crioceris striolata</name>
    <dbReference type="NCBI Taxonomy" id="444603"/>
    <lineage>
        <taxon>Eukaryota</taxon>
        <taxon>Metazoa</taxon>
        <taxon>Ecdysozoa</taxon>
        <taxon>Arthropoda</taxon>
        <taxon>Hexapoda</taxon>
        <taxon>Insecta</taxon>
        <taxon>Pterygota</taxon>
        <taxon>Neoptera</taxon>
        <taxon>Endopterygota</taxon>
        <taxon>Coleoptera</taxon>
        <taxon>Polyphaga</taxon>
        <taxon>Cucujiformia</taxon>
        <taxon>Chrysomeloidea</taxon>
        <taxon>Chrysomelidae</taxon>
        <taxon>Galerucinae</taxon>
        <taxon>Alticini</taxon>
        <taxon>Phyllotreta</taxon>
    </lineage>
</organism>
<dbReference type="EMBL" id="OU900094">
    <property type="protein sequence ID" value="CAH1141078.1"/>
    <property type="molecule type" value="Genomic_DNA"/>
</dbReference>
<feature type="transmembrane region" description="Helical" evidence="2">
    <location>
        <begin position="12"/>
        <end position="34"/>
    </location>
</feature>